<evidence type="ECO:0000313" key="3">
    <source>
        <dbReference type="Proteomes" id="UP000467636"/>
    </source>
</evidence>
<dbReference type="EMBL" id="AP022564">
    <property type="protein sequence ID" value="BBX24118.1"/>
    <property type="molecule type" value="Genomic_DNA"/>
</dbReference>
<keyword evidence="3" id="KW-1185">Reference proteome</keyword>
<sequence>MWFGAAPHSSSRKVRTVTGASSQASGDSDSGRLGKPAGTGTNYTRPAPSGMLRQRVRILPVHKPAPAGLSPDLSPQLWIGNPAG</sequence>
<proteinExistence type="predicted"/>
<dbReference type="AlphaFoldDB" id="A0AAD1MI41"/>
<feature type="compositionally biased region" description="Low complexity" evidence="1">
    <location>
        <begin position="19"/>
        <end position="28"/>
    </location>
</feature>
<organism evidence="2 3">
    <name type="scientific">Mycolicibacter terrae</name>
    <dbReference type="NCBI Taxonomy" id="1788"/>
    <lineage>
        <taxon>Bacteria</taxon>
        <taxon>Bacillati</taxon>
        <taxon>Actinomycetota</taxon>
        <taxon>Actinomycetes</taxon>
        <taxon>Mycobacteriales</taxon>
        <taxon>Mycobacteriaceae</taxon>
        <taxon>Mycolicibacter</taxon>
    </lineage>
</organism>
<accession>A0AAD1MI41</accession>
<dbReference type="Proteomes" id="UP000467636">
    <property type="component" value="Chromosome"/>
</dbReference>
<gene>
    <name evidence="2" type="ORF">MTER_35290</name>
</gene>
<protein>
    <submittedName>
        <fullName evidence="2">Uncharacterized protein</fullName>
    </submittedName>
</protein>
<evidence type="ECO:0000313" key="2">
    <source>
        <dbReference type="EMBL" id="BBX24118.1"/>
    </source>
</evidence>
<name>A0AAD1MI41_9MYCO</name>
<reference evidence="2 3" key="1">
    <citation type="journal article" date="2019" name="Emerg. Microbes Infect.">
        <title>Comprehensive subspecies identification of 175 nontuberculous mycobacteria species based on 7547 genomic profiles.</title>
        <authorList>
            <person name="Matsumoto Y."/>
            <person name="Kinjo T."/>
            <person name="Motooka D."/>
            <person name="Nabeya D."/>
            <person name="Jung N."/>
            <person name="Uechi K."/>
            <person name="Horii T."/>
            <person name="Iida T."/>
            <person name="Fujita J."/>
            <person name="Nakamura S."/>
        </authorList>
    </citation>
    <scope>NUCLEOTIDE SEQUENCE [LARGE SCALE GENOMIC DNA]</scope>
    <source>
        <strain evidence="2 3">JCM 12143</strain>
    </source>
</reference>
<feature type="region of interest" description="Disordered" evidence="1">
    <location>
        <begin position="1"/>
        <end position="84"/>
    </location>
</feature>
<evidence type="ECO:0000256" key="1">
    <source>
        <dbReference type="SAM" id="MobiDB-lite"/>
    </source>
</evidence>